<evidence type="ECO:0000313" key="11">
    <source>
        <dbReference type="Proteomes" id="UP000319103"/>
    </source>
</evidence>
<protein>
    <submittedName>
        <fullName evidence="10">Phosphoribosyltransferase</fullName>
    </submittedName>
</protein>
<evidence type="ECO:0000256" key="2">
    <source>
        <dbReference type="ARBA" id="ARBA00008391"/>
    </source>
</evidence>
<evidence type="ECO:0000256" key="8">
    <source>
        <dbReference type="ARBA" id="ARBA00025704"/>
    </source>
</evidence>
<comment type="subcellular location">
    <subcellularLocation>
        <location evidence="1">Cytoplasm</location>
    </subcellularLocation>
</comment>
<evidence type="ECO:0000256" key="1">
    <source>
        <dbReference type="ARBA" id="ARBA00004496"/>
    </source>
</evidence>
<comment type="pathway">
    <text evidence="8">Purine metabolism.</text>
</comment>
<dbReference type="GO" id="GO:0005737">
    <property type="term" value="C:cytoplasm"/>
    <property type="evidence" value="ECO:0007669"/>
    <property type="project" value="UniProtKB-SubCell"/>
</dbReference>
<dbReference type="GO" id="GO:0006166">
    <property type="term" value="P:purine ribonucleoside salvage"/>
    <property type="evidence" value="ECO:0007669"/>
    <property type="project" value="UniProtKB-KW"/>
</dbReference>
<comment type="similarity">
    <text evidence="2">Belongs to the purine/pyrimidine phosphoribosyltransferase family.</text>
</comment>
<reference evidence="10 11" key="1">
    <citation type="submission" date="2019-06" db="EMBL/GenBank/DDBJ databases">
        <title>Description of Kitasatospora acidophila sp. nov. isolated from pine grove soil, and reclassification of Streptomyces novaecaesareae to Kitasatospora novaeceasareae comb. nov.</title>
        <authorList>
            <person name="Kim M.J."/>
        </authorList>
    </citation>
    <scope>NUCLEOTIDE SEQUENCE [LARGE SCALE GENOMIC DNA]</scope>
    <source>
        <strain evidence="10 11">MMS16-CNU292</strain>
    </source>
</reference>
<comment type="caution">
    <text evidence="10">The sequence shown here is derived from an EMBL/GenBank/DDBJ whole genome shotgun (WGS) entry which is preliminary data.</text>
</comment>
<keyword evidence="4" id="KW-0963">Cytoplasm</keyword>
<dbReference type="Pfam" id="PF00156">
    <property type="entry name" value="Pribosyltran"/>
    <property type="match status" value="1"/>
</dbReference>
<dbReference type="GO" id="GO:0003999">
    <property type="term" value="F:adenine phosphoribosyltransferase activity"/>
    <property type="evidence" value="ECO:0007669"/>
    <property type="project" value="TreeGrafter"/>
</dbReference>
<keyword evidence="6 10" id="KW-0808">Transferase</keyword>
<evidence type="ECO:0000313" key="10">
    <source>
        <dbReference type="EMBL" id="TQF02195.1"/>
    </source>
</evidence>
<evidence type="ECO:0000256" key="5">
    <source>
        <dbReference type="ARBA" id="ARBA00022676"/>
    </source>
</evidence>
<feature type="domain" description="Phosphoribosyltransferase" evidence="9">
    <location>
        <begin position="30"/>
        <end position="160"/>
    </location>
</feature>
<dbReference type="CDD" id="cd06223">
    <property type="entry name" value="PRTases_typeI"/>
    <property type="match status" value="1"/>
</dbReference>
<name>A0A540VZJ7_9ACTN</name>
<gene>
    <name evidence="10" type="ORF">E6W39_07830</name>
</gene>
<dbReference type="PANTHER" id="PTHR11776">
    <property type="entry name" value="ADENINE PHOSPHORIBOSYLTRANSFERASE"/>
    <property type="match status" value="1"/>
</dbReference>
<keyword evidence="11" id="KW-1185">Reference proteome</keyword>
<evidence type="ECO:0000256" key="4">
    <source>
        <dbReference type="ARBA" id="ARBA00022490"/>
    </source>
</evidence>
<comment type="subunit">
    <text evidence="3">Homodimer.</text>
</comment>
<dbReference type="RefSeq" id="WP_141632897.1">
    <property type="nucleotide sequence ID" value="NZ_VIGB01000003.1"/>
</dbReference>
<dbReference type="SUPFAM" id="SSF53271">
    <property type="entry name" value="PRTase-like"/>
    <property type="match status" value="1"/>
</dbReference>
<evidence type="ECO:0000256" key="7">
    <source>
        <dbReference type="ARBA" id="ARBA00022726"/>
    </source>
</evidence>
<dbReference type="InterPro" id="IPR050120">
    <property type="entry name" value="Adenine_PRTase"/>
</dbReference>
<proteinExistence type="inferred from homology"/>
<dbReference type="EMBL" id="VIGB01000003">
    <property type="protein sequence ID" value="TQF02195.1"/>
    <property type="molecule type" value="Genomic_DNA"/>
</dbReference>
<dbReference type="InterPro" id="IPR029057">
    <property type="entry name" value="PRTase-like"/>
</dbReference>
<evidence type="ECO:0000256" key="3">
    <source>
        <dbReference type="ARBA" id="ARBA00011738"/>
    </source>
</evidence>
<accession>A0A540VZJ7</accession>
<evidence type="ECO:0000256" key="6">
    <source>
        <dbReference type="ARBA" id="ARBA00022679"/>
    </source>
</evidence>
<keyword evidence="7" id="KW-0660">Purine salvage</keyword>
<dbReference type="Proteomes" id="UP000319103">
    <property type="component" value="Unassembled WGS sequence"/>
</dbReference>
<dbReference type="AlphaFoldDB" id="A0A540VZJ7"/>
<sequence>MKQINAREAVLEHFRWDGGHADVWAVFRDGAALAAVVRGLAEPFRRAGVTAVVGLESRGFLLGAAVAVQLGVGFVPVRKAAGLFPGEKLIRETDRDYRGLRHTLRLQRAALGERDRVLLVDDWIETGSQAAAVRELVLECGAGWAGCAVIVDQLTGRRRPALGPIHGLLRADELPAALHA</sequence>
<keyword evidence="5 10" id="KW-0328">Glycosyltransferase</keyword>
<evidence type="ECO:0000259" key="9">
    <source>
        <dbReference type="Pfam" id="PF00156"/>
    </source>
</evidence>
<dbReference type="Gene3D" id="3.40.50.2020">
    <property type="match status" value="1"/>
</dbReference>
<dbReference type="OrthoDB" id="7740853at2"/>
<dbReference type="InterPro" id="IPR000836">
    <property type="entry name" value="PRTase_dom"/>
</dbReference>
<organism evidence="10 11">
    <name type="scientific">Kitasatospora acidiphila</name>
    <dbReference type="NCBI Taxonomy" id="2567942"/>
    <lineage>
        <taxon>Bacteria</taxon>
        <taxon>Bacillati</taxon>
        <taxon>Actinomycetota</taxon>
        <taxon>Actinomycetes</taxon>
        <taxon>Kitasatosporales</taxon>
        <taxon>Streptomycetaceae</taxon>
        <taxon>Kitasatospora</taxon>
    </lineage>
</organism>
<dbReference type="PANTHER" id="PTHR11776:SF7">
    <property type="entry name" value="PHOSPHORIBOSYLTRANSFERASE DOMAIN-CONTAINING PROTEIN"/>
    <property type="match status" value="1"/>
</dbReference>